<sequence length="136" mass="15252">MSTLQDFLNSNPVDNVTDDVAISDRFRDADGNLLKFTIRAMKGNTFEDIRKKSMNIRKNGKVEMDAQKFNETVVIDHTVVPDFKDAASIQKLGCITPSDYLNRVLLPGEVAELAEQIQRLSGFGRSMEDLVEDAKN</sequence>
<organism evidence="1 2">
    <name type="scientific">Paenibacillus hemerocallicola</name>
    <dbReference type="NCBI Taxonomy" id="1172614"/>
    <lineage>
        <taxon>Bacteria</taxon>
        <taxon>Bacillati</taxon>
        <taxon>Bacillota</taxon>
        <taxon>Bacilli</taxon>
        <taxon>Bacillales</taxon>
        <taxon>Paenibacillaceae</taxon>
        <taxon>Paenibacillus</taxon>
    </lineage>
</organism>
<evidence type="ECO:0000313" key="1">
    <source>
        <dbReference type="EMBL" id="TNJ68228.1"/>
    </source>
</evidence>
<gene>
    <name evidence="1" type="ORF">FE784_00780</name>
</gene>
<dbReference type="InterPro" id="IPR014986">
    <property type="entry name" value="XkdN-like"/>
</dbReference>
<dbReference type="OrthoDB" id="1807498at2"/>
<accession>A0A5C4TGX4</accession>
<dbReference type="Proteomes" id="UP000307943">
    <property type="component" value="Unassembled WGS sequence"/>
</dbReference>
<dbReference type="InterPro" id="IPR038559">
    <property type="entry name" value="XkdN-like_sf"/>
</dbReference>
<dbReference type="RefSeq" id="WP_139600205.1">
    <property type="nucleotide sequence ID" value="NZ_VDCQ01000001.1"/>
</dbReference>
<dbReference type="Gene3D" id="3.30.2220.30">
    <property type="match status" value="1"/>
</dbReference>
<name>A0A5C4TGX4_9BACL</name>
<proteinExistence type="predicted"/>
<keyword evidence="2" id="KW-1185">Reference proteome</keyword>
<dbReference type="AlphaFoldDB" id="A0A5C4TGX4"/>
<protein>
    <submittedName>
        <fullName evidence="1">XkdN-like protein</fullName>
    </submittedName>
</protein>
<dbReference type="EMBL" id="VDCQ01000001">
    <property type="protein sequence ID" value="TNJ68228.1"/>
    <property type="molecule type" value="Genomic_DNA"/>
</dbReference>
<reference evidence="1 2" key="1">
    <citation type="submission" date="2019-05" db="EMBL/GenBank/DDBJ databases">
        <title>We sequenced the genome of Paenibacillus hemerocallicola KCTC 33185 for further insight into its adaptation and study the phylogeny of Paenibacillus.</title>
        <authorList>
            <person name="Narsing Rao M.P."/>
        </authorList>
    </citation>
    <scope>NUCLEOTIDE SEQUENCE [LARGE SCALE GENOMIC DNA]</scope>
    <source>
        <strain evidence="1 2">KCTC 33185</strain>
    </source>
</reference>
<evidence type="ECO:0000313" key="2">
    <source>
        <dbReference type="Proteomes" id="UP000307943"/>
    </source>
</evidence>
<dbReference type="Pfam" id="PF08890">
    <property type="entry name" value="Phage_TAC_5"/>
    <property type="match status" value="1"/>
</dbReference>
<comment type="caution">
    <text evidence="1">The sequence shown here is derived from an EMBL/GenBank/DDBJ whole genome shotgun (WGS) entry which is preliminary data.</text>
</comment>